<dbReference type="InterPro" id="IPR036514">
    <property type="entry name" value="SGNH_hydro_sf"/>
</dbReference>
<dbReference type="Gene3D" id="3.40.50.1110">
    <property type="entry name" value="SGNH hydrolase"/>
    <property type="match status" value="1"/>
</dbReference>
<protein>
    <recommendedName>
        <fullName evidence="2">Sialate O-acetylesterase domain-containing protein</fullName>
    </recommendedName>
</protein>
<dbReference type="Pfam" id="PF03629">
    <property type="entry name" value="SASA"/>
    <property type="match status" value="1"/>
</dbReference>
<evidence type="ECO:0000256" key="1">
    <source>
        <dbReference type="ARBA" id="ARBA00022801"/>
    </source>
</evidence>
<evidence type="ECO:0000259" key="2">
    <source>
        <dbReference type="Pfam" id="PF03629"/>
    </source>
</evidence>
<evidence type="ECO:0000313" key="4">
    <source>
        <dbReference type="Proteomes" id="UP000185860"/>
    </source>
</evidence>
<dbReference type="GO" id="GO:0016787">
    <property type="term" value="F:hydrolase activity"/>
    <property type="evidence" value="ECO:0007669"/>
    <property type="project" value="UniProtKB-KW"/>
</dbReference>
<dbReference type="EMBL" id="MRCE01000007">
    <property type="protein sequence ID" value="OKH38690.1"/>
    <property type="molecule type" value="Genomic_DNA"/>
</dbReference>
<comment type="caution">
    <text evidence="3">The sequence shown here is derived from an EMBL/GenBank/DDBJ whole genome shotgun (WGS) entry which is preliminary data.</text>
</comment>
<dbReference type="InterPro" id="IPR005181">
    <property type="entry name" value="SASA"/>
</dbReference>
<dbReference type="SUPFAM" id="SSF52266">
    <property type="entry name" value="SGNH hydrolase"/>
    <property type="match status" value="1"/>
</dbReference>
<dbReference type="PANTHER" id="PTHR31988:SF19">
    <property type="entry name" value="9-O-ACETYL-N-ACETYLNEURAMINIC ACID DEACETYLASE-RELATED"/>
    <property type="match status" value="1"/>
</dbReference>
<keyword evidence="1" id="KW-0378">Hydrolase</keyword>
<dbReference type="AlphaFoldDB" id="A0A1U7IN51"/>
<sequence>MKFKMSRLSPIFIVFILGALLGVILENNYNFIDIFRGDFKTKSESEITQITKNSIPQKYQVKLQLFILAGQSNMSGLGELPTKTKTHPKIYVFGNDYRWKLAKEPMDDPINQVDKVSIDISAGYSPAMDFAIALLQERPGMVIGLIPCAKSGSSIYDWQRNGNLDENTLYGSCLKRVRAASLMGNVAGILFFQGEIDTVDPNDKTNRILSANKWTHKSPNEWANKFTLLINNLRGDLKSPNLPVVFAQIGSNTEPERFINWAVVQEQQRSVKLPNSAMITTDDLALKDYVHFTTKSYQTIGQRFAKAYLSLQKLQP</sequence>
<dbReference type="STRING" id="454136.NIES2119_08835"/>
<reference evidence="3 4" key="1">
    <citation type="submission" date="2016-11" db="EMBL/GenBank/DDBJ databases">
        <title>Draft Genome Sequences of Nine Cyanobacterial Strains from Diverse Habitats.</title>
        <authorList>
            <person name="Zhu T."/>
            <person name="Hou S."/>
            <person name="Lu X."/>
            <person name="Hess W.R."/>
        </authorList>
    </citation>
    <scope>NUCLEOTIDE SEQUENCE [LARGE SCALE GENOMIC DNA]</scope>
    <source>
        <strain evidence="3 4">IAM M-71</strain>
    </source>
</reference>
<proteinExistence type="predicted"/>
<name>A0A1U7IN51_9CYAN</name>
<organism evidence="3 4">
    <name type="scientific">[Phormidium ambiguum] IAM M-71</name>
    <dbReference type="NCBI Taxonomy" id="454136"/>
    <lineage>
        <taxon>Bacteria</taxon>
        <taxon>Bacillati</taxon>
        <taxon>Cyanobacteriota</taxon>
        <taxon>Cyanophyceae</taxon>
        <taxon>Oscillatoriophycideae</taxon>
        <taxon>Aerosakkonematales</taxon>
        <taxon>Aerosakkonemataceae</taxon>
        <taxon>Floridanema</taxon>
    </lineage>
</organism>
<accession>A0A1U7IN51</accession>
<dbReference type="InterPro" id="IPR052940">
    <property type="entry name" value="Carb_Esterase_6"/>
</dbReference>
<feature type="domain" description="Sialate O-acetylesterase" evidence="2">
    <location>
        <begin position="63"/>
        <end position="309"/>
    </location>
</feature>
<dbReference type="Proteomes" id="UP000185860">
    <property type="component" value="Unassembled WGS sequence"/>
</dbReference>
<dbReference type="PANTHER" id="PTHR31988">
    <property type="entry name" value="ESTERASE, PUTATIVE (DUF303)-RELATED"/>
    <property type="match status" value="1"/>
</dbReference>
<dbReference type="OrthoDB" id="9795554at2"/>
<dbReference type="RefSeq" id="WP_073593101.1">
    <property type="nucleotide sequence ID" value="NZ_MRCE01000007.1"/>
</dbReference>
<gene>
    <name evidence="3" type="ORF">NIES2119_08835</name>
</gene>
<evidence type="ECO:0000313" key="3">
    <source>
        <dbReference type="EMBL" id="OKH38690.1"/>
    </source>
</evidence>